<evidence type="ECO:0000313" key="3">
    <source>
        <dbReference type="Proteomes" id="UP001560019"/>
    </source>
</evidence>
<gene>
    <name evidence="2" type="ORF">Ga0609869_000441</name>
</gene>
<comment type="caution">
    <text evidence="2">The sequence shown here is derived from an EMBL/GenBank/DDBJ whole genome shotgun (WGS) entry which is preliminary data.</text>
</comment>
<dbReference type="Proteomes" id="UP001560019">
    <property type="component" value="Unassembled WGS sequence"/>
</dbReference>
<dbReference type="InterPro" id="IPR003033">
    <property type="entry name" value="SCP2_sterol-bd_dom"/>
</dbReference>
<dbReference type="Pfam" id="PF02036">
    <property type="entry name" value="SCP2"/>
    <property type="match status" value="1"/>
</dbReference>
<dbReference type="PANTHER" id="PTHR10094:SF25">
    <property type="entry name" value="SCP2 STEROL-BINDING DOMAIN-CONTAINING PROTEIN 1"/>
    <property type="match status" value="1"/>
</dbReference>
<accession>A0ABV3XPR3</accession>
<feature type="domain" description="SCP2" evidence="1">
    <location>
        <begin position="19"/>
        <end position="94"/>
    </location>
</feature>
<name>A0ABV3XPR3_9RHOB</name>
<reference evidence="2 3" key="1">
    <citation type="submission" date="2024-06" db="EMBL/GenBank/DDBJ databases">
        <title>Genome of Rhodovulum iodosum, a marine photoferrotroph.</title>
        <authorList>
            <person name="Bianchini G."/>
            <person name="Nikeleit V."/>
            <person name="Kappler A."/>
            <person name="Bryce C."/>
            <person name="Sanchez-Baracaldo P."/>
        </authorList>
    </citation>
    <scope>NUCLEOTIDE SEQUENCE [LARGE SCALE GENOMIC DNA]</scope>
    <source>
        <strain evidence="2 3">UT/N1</strain>
    </source>
</reference>
<dbReference type="RefSeq" id="WP_125408200.1">
    <property type="nucleotide sequence ID" value="NZ_JBEHHI010000001.1"/>
</dbReference>
<protein>
    <submittedName>
        <fullName evidence="2">Sterol carrier protein</fullName>
    </submittedName>
</protein>
<evidence type="ECO:0000313" key="2">
    <source>
        <dbReference type="EMBL" id="MEX5727088.1"/>
    </source>
</evidence>
<dbReference type="Gene3D" id="3.30.1050.10">
    <property type="entry name" value="SCP2 sterol-binding domain"/>
    <property type="match status" value="1"/>
</dbReference>
<dbReference type="EMBL" id="JBEHHI010000001">
    <property type="protein sequence ID" value="MEX5727088.1"/>
    <property type="molecule type" value="Genomic_DNA"/>
</dbReference>
<evidence type="ECO:0000259" key="1">
    <source>
        <dbReference type="Pfam" id="PF02036"/>
    </source>
</evidence>
<dbReference type="SUPFAM" id="SSF55718">
    <property type="entry name" value="SCP-like"/>
    <property type="match status" value="1"/>
</dbReference>
<keyword evidence="3" id="KW-1185">Reference proteome</keyword>
<dbReference type="InterPro" id="IPR036527">
    <property type="entry name" value="SCP2_sterol-bd_dom_sf"/>
</dbReference>
<organism evidence="2 3">
    <name type="scientific">Rhodovulum iodosum</name>
    <dbReference type="NCBI Taxonomy" id="68291"/>
    <lineage>
        <taxon>Bacteria</taxon>
        <taxon>Pseudomonadati</taxon>
        <taxon>Pseudomonadota</taxon>
        <taxon>Alphaproteobacteria</taxon>
        <taxon>Rhodobacterales</taxon>
        <taxon>Paracoccaceae</taxon>
        <taxon>Rhodovulum</taxon>
    </lineage>
</organism>
<dbReference type="PANTHER" id="PTHR10094">
    <property type="entry name" value="STEROL CARRIER PROTEIN 2 SCP-2 FAMILY PROTEIN"/>
    <property type="match status" value="1"/>
</dbReference>
<sequence length="95" mass="9815">MSETIDKAVEALNEKLSGGMDGVVKFVIKNEGAVMVDENGARAGDDAADVTLTADLDTFRGMLDGDVNPTAAFMTGKLRISGDMGLAMKLGSAFG</sequence>
<proteinExistence type="predicted"/>